<evidence type="ECO:0000256" key="2">
    <source>
        <dbReference type="ARBA" id="ARBA00024438"/>
    </source>
</evidence>
<dbReference type="RefSeq" id="WP_120975700.1">
    <property type="nucleotide sequence ID" value="NZ_RBZM01000004.1"/>
</dbReference>
<feature type="compositionally biased region" description="Polar residues" evidence="3">
    <location>
        <begin position="137"/>
        <end position="162"/>
    </location>
</feature>
<feature type="compositionally biased region" description="Basic and acidic residues" evidence="3">
    <location>
        <begin position="76"/>
        <end position="96"/>
    </location>
</feature>
<organism evidence="6 7">
    <name type="scientific">Cohnella endophytica</name>
    <dbReference type="NCBI Taxonomy" id="2419778"/>
    <lineage>
        <taxon>Bacteria</taxon>
        <taxon>Bacillati</taxon>
        <taxon>Bacillota</taxon>
        <taxon>Bacilli</taxon>
        <taxon>Bacillales</taxon>
        <taxon>Paenibacillaceae</taxon>
        <taxon>Cohnella</taxon>
    </lineage>
</organism>
<evidence type="ECO:0000313" key="6">
    <source>
        <dbReference type="EMBL" id="RKP55183.1"/>
    </source>
</evidence>
<protein>
    <recommendedName>
        <fullName evidence="2">Anti-sigma-W factor RsiW</fullName>
    </recommendedName>
</protein>
<feature type="region of interest" description="Disordered" evidence="3">
    <location>
        <begin position="137"/>
        <end position="248"/>
    </location>
</feature>
<dbReference type="Pfam" id="PF13490">
    <property type="entry name" value="zf-HC2"/>
    <property type="match status" value="1"/>
</dbReference>
<dbReference type="EMBL" id="RBZM01000004">
    <property type="protein sequence ID" value="RKP55183.1"/>
    <property type="molecule type" value="Genomic_DNA"/>
</dbReference>
<feature type="transmembrane region" description="Helical" evidence="4">
    <location>
        <begin position="107"/>
        <end position="127"/>
    </location>
</feature>
<feature type="compositionally biased region" description="Polar residues" evidence="3">
    <location>
        <begin position="187"/>
        <end position="203"/>
    </location>
</feature>
<reference evidence="6 7" key="1">
    <citation type="submission" date="2018-10" db="EMBL/GenBank/DDBJ databases">
        <title>Cohnella sp. M2MS4P-1, whole genome shotgun sequence.</title>
        <authorList>
            <person name="Tuo L."/>
        </authorList>
    </citation>
    <scope>NUCLEOTIDE SEQUENCE [LARGE SCALE GENOMIC DNA]</scope>
    <source>
        <strain evidence="6 7">M2MS4P-1</strain>
    </source>
</reference>
<dbReference type="AlphaFoldDB" id="A0A494Y1D5"/>
<feature type="compositionally biased region" description="Low complexity" evidence="3">
    <location>
        <begin position="227"/>
        <end position="243"/>
    </location>
</feature>
<evidence type="ECO:0000313" key="7">
    <source>
        <dbReference type="Proteomes" id="UP000282076"/>
    </source>
</evidence>
<evidence type="ECO:0000259" key="5">
    <source>
        <dbReference type="Pfam" id="PF13490"/>
    </source>
</evidence>
<gene>
    <name evidence="6" type="ORF">D7Z26_08165</name>
</gene>
<evidence type="ECO:0000256" key="1">
    <source>
        <dbReference type="ARBA" id="ARBA00024353"/>
    </source>
</evidence>
<name>A0A494Y1D5_9BACL</name>
<keyword evidence="7" id="KW-1185">Reference proteome</keyword>
<evidence type="ECO:0000256" key="4">
    <source>
        <dbReference type="SAM" id="Phobius"/>
    </source>
</evidence>
<evidence type="ECO:0000256" key="3">
    <source>
        <dbReference type="SAM" id="MobiDB-lite"/>
    </source>
</evidence>
<feature type="region of interest" description="Disordered" evidence="3">
    <location>
        <begin position="76"/>
        <end position="104"/>
    </location>
</feature>
<feature type="domain" description="Putative zinc-finger" evidence="5">
    <location>
        <begin position="3"/>
        <end position="37"/>
    </location>
</feature>
<keyword evidence="4" id="KW-1133">Transmembrane helix</keyword>
<dbReference type="Gene3D" id="1.10.10.1320">
    <property type="entry name" value="Anti-sigma factor, zinc-finger domain"/>
    <property type="match status" value="1"/>
</dbReference>
<keyword evidence="4" id="KW-0472">Membrane</keyword>
<dbReference type="SUPFAM" id="SSF82171">
    <property type="entry name" value="DPP6 N-terminal domain-like"/>
    <property type="match status" value="1"/>
</dbReference>
<dbReference type="InterPro" id="IPR041916">
    <property type="entry name" value="Anti_sigma_zinc_sf"/>
</dbReference>
<accession>A0A494Y1D5</accession>
<dbReference type="InterPro" id="IPR027383">
    <property type="entry name" value="Znf_put"/>
</dbReference>
<comment type="caution">
    <text evidence="6">The sequence shown here is derived from an EMBL/GenBank/DDBJ whole genome shotgun (WGS) entry which is preliminary data.</text>
</comment>
<feature type="compositionally biased region" description="Basic and acidic residues" evidence="3">
    <location>
        <begin position="169"/>
        <end position="178"/>
    </location>
</feature>
<comment type="similarity">
    <text evidence="1">Belongs to the zinc-associated anti-sigma factor (ZAS) superfamily. Anti-sigma-W factor family.</text>
</comment>
<keyword evidence="4" id="KW-0812">Transmembrane</keyword>
<dbReference type="Proteomes" id="UP000282076">
    <property type="component" value="Unassembled WGS sequence"/>
</dbReference>
<proteinExistence type="inferred from homology"/>
<sequence>MNCQEVMELMQRYIDGDLDQQETSLMMDHTGQCPDCAAMLVRLQKLSSELEQLPRVVPKFSLVDAIMPELERLHAASDADGGDHARESAVKEDAPKVTRSQRPTRHLYGKISGVVAAGIVAGLLLFGQPDKWLLTGNSHNDASSEQSSMASDLDSNAPQAANRSLMKSEAADKMKDEAGLAAEEQQKVTGLSQSIPESPTPSSALAGADKAPSKLDAKSGGSQFSIAEQPSASSSPAPELAKPGITSNGLTAIPATLSESPDGKWQGVAIEGDGTFQVIKKEDNSLFYSSQKRDGKIGLLSWSDDSAVLYFTYTDAEGTPSQWEFDTTTGKETKR</sequence>
<dbReference type="OrthoDB" id="2381690at2"/>